<evidence type="ECO:0000256" key="5">
    <source>
        <dbReference type="ARBA" id="ARBA00022692"/>
    </source>
</evidence>
<dbReference type="AlphaFoldDB" id="C8X5M8"/>
<evidence type="ECO:0000256" key="8">
    <source>
        <dbReference type="SAM" id="Phobius"/>
    </source>
</evidence>
<sequence length="305" mass="32823">MVTDIVWAVVQIFCVFGLGWLARHLNYLQGMDIGRFSRLAIDFLMPCLVFSATTEHFATERLHELWPLPVIAFAIVVFGTCVGAGARLLLKKRTVAQRRTVHHLCAVNNAVFLPVILVENLWGDAAVANLFFFSLGAALGLWSIGVVLLGGGSWRDGVRHLLTPTHLALLMALTLCLLGATEAIPTIVAQTTAFVGSAAIPLVLFLVGASLYPLPDFSPRRLVLLTSCLRIIGIPVLLTLILRQLPIVDDVYNMAVVNAFMPAAAISTILTHRFGGDPQLAASTVVATTLASLITVPLGLSWALI</sequence>
<dbReference type="RefSeq" id="WP_015752859.1">
    <property type="nucleotide sequence ID" value="NC_013223.1"/>
</dbReference>
<keyword evidence="5 8" id="KW-0812">Transmembrane</keyword>
<gene>
    <name evidence="9" type="ordered locus">Dret_2443</name>
</gene>
<dbReference type="Proteomes" id="UP000001052">
    <property type="component" value="Chromosome"/>
</dbReference>
<keyword evidence="7 8" id="KW-0472">Membrane</keyword>
<evidence type="ECO:0000256" key="7">
    <source>
        <dbReference type="ARBA" id="ARBA00023136"/>
    </source>
</evidence>
<organism evidence="9 10">
    <name type="scientific">Desulfohalobium retbaense (strain ATCC 49708 / DSM 5692 / JCM 16813 / HR100)</name>
    <dbReference type="NCBI Taxonomy" id="485915"/>
    <lineage>
        <taxon>Bacteria</taxon>
        <taxon>Pseudomonadati</taxon>
        <taxon>Thermodesulfobacteriota</taxon>
        <taxon>Desulfovibrionia</taxon>
        <taxon>Desulfovibrionales</taxon>
        <taxon>Desulfohalobiaceae</taxon>
        <taxon>Desulfohalobium</taxon>
    </lineage>
</organism>
<comment type="subcellular location">
    <subcellularLocation>
        <location evidence="1">Cell membrane</location>
        <topology evidence="1">Multi-pass membrane protein</topology>
    </subcellularLocation>
</comment>
<dbReference type="Gene3D" id="1.20.1530.20">
    <property type="match status" value="1"/>
</dbReference>
<evidence type="ECO:0000256" key="6">
    <source>
        <dbReference type="ARBA" id="ARBA00022989"/>
    </source>
</evidence>
<feature type="transmembrane region" description="Helical" evidence="8">
    <location>
        <begin position="282"/>
        <end position="304"/>
    </location>
</feature>
<dbReference type="KEGG" id="drt:Dret_2443"/>
<feature type="transmembrane region" description="Helical" evidence="8">
    <location>
        <begin position="6"/>
        <end position="27"/>
    </location>
</feature>
<evidence type="ECO:0000313" key="9">
    <source>
        <dbReference type="EMBL" id="ACV69725.1"/>
    </source>
</evidence>
<feature type="transmembrane region" description="Helical" evidence="8">
    <location>
        <begin position="130"/>
        <end position="149"/>
    </location>
</feature>
<dbReference type="Pfam" id="PF03547">
    <property type="entry name" value="Mem_trans"/>
    <property type="match status" value="2"/>
</dbReference>
<dbReference type="STRING" id="485915.Dret_2443"/>
<dbReference type="PANTHER" id="PTHR36838">
    <property type="entry name" value="AUXIN EFFLUX CARRIER FAMILY PROTEIN"/>
    <property type="match status" value="1"/>
</dbReference>
<evidence type="ECO:0000256" key="4">
    <source>
        <dbReference type="ARBA" id="ARBA00022475"/>
    </source>
</evidence>
<feature type="transmembrane region" description="Helical" evidence="8">
    <location>
        <begin position="161"/>
        <end position="181"/>
    </location>
</feature>
<dbReference type="GO" id="GO:0055085">
    <property type="term" value="P:transmembrane transport"/>
    <property type="evidence" value="ECO:0007669"/>
    <property type="project" value="InterPro"/>
</dbReference>
<proteinExistence type="inferred from homology"/>
<feature type="transmembrane region" description="Helical" evidence="8">
    <location>
        <begin position="187"/>
        <end position="210"/>
    </location>
</feature>
<dbReference type="OrthoDB" id="1116523at2"/>
<evidence type="ECO:0000256" key="2">
    <source>
        <dbReference type="ARBA" id="ARBA00010145"/>
    </source>
</evidence>
<dbReference type="PANTHER" id="PTHR36838:SF1">
    <property type="entry name" value="SLR1864 PROTEIN"/>
    <property type="match status" value="1"/>
</dbReference>
<feature type="transmembrane region" description="Helical" evidence="8">
    <location>
        <begin position="70"/>
        <end position="89"/>
    </location>
</feature>
<name>C8X5M8_DESRD</name>
<dbReference type="GO" id="GO:0005886">
    <property type="term" value="C:plasma membrane"/>
    <property type="evidence" value="ECO:0007669"/>
    <property type="project" value="UniProtKB-SubCell"/>
</dbReference>
<feature type="transmembrane region" description="Helical" evidence="8">
    <location>
        <begin position="39"/>
        <end position="58"/>
    </location>
</feature>
<feature type="transmembrane region" description="Helical" evidence="8">
    <location>
        <begin position="251"/>
        <end position="270"/>
    </location>
</feature>
<evidence type="ECO:0000256" key="3">
    <source>
        <dbReference type="ARBA" id="ARBA00022448"/>
    </source>
</evidence>
<dbReference type="HOGENOM" id="CLU_056175_1_1_7"/>
<dbReference type="eggNOG" id="COG0679">
    <property type="taxonomic scope" value="Bacteria"/>
</dbReference>
<feature type="transmembrane region" description="Helical" evidence="8">
    <location>
        <begin position="222"/>
        <end position="245"/>
    </location>
</feature>
<dbReference type="EMBL" id="CP001734">
    <property type="protein sequence ID" value="ACV69725.1"/>
    <property type="molecule type" value="Genomic_DNA"/>
</dbReference>
<reference evidence="9 10" key="2">
    <citation type="journal article" date="2010" name="Stand. Genomic Sci.">
        <title>Complete genome sequence of Desulfohalobium retbaense type strain (HR(100)).</title>
        <authorList>
            <person name="Spring S."/>
            <person name="Nolan M."/>
            <person name="Lapidus A."/>
            <person name="Glavina Del Rio T."/>
            <person name="Copeland A."/>
            <person name="Tice H."/>
            <person name="Cheng J.F."/>
            <person name="Lucas S."/>
            <person name="Land M."/>
            <person name="Chen F."/>
            <person name="Bruce D."/>
            <person name="Goodwin L."/>
            <person name="Pitluck S."/>
            <person name="Ivanova N."/>
            <person name="Mavromatis K."/>
            <person name="Mikhailova N."/>
            <person name="Pati A."/>
            <person name="Chen A."/>
            <person name="Palaniappan K."/>
            <person name="Hauser L."/>
            <person name="Chang Y.J."/>
            <person name="Jeffries C.D."/>
            <person name="Munk C."/>
            <person name="Kiss H."/>
            <person name="Chain P."/>
            <person name="Han C."/>
            <person name="Brettin T."/>
            <person name="Detter J.C."/>
            <person name="Schuler E."/>
            <person name="Goker M."/>
            <person name="Rohde M."/>
            <person name="Bristow J."/>
            <person name="Eisen J.A."/>
            <person name="Markowitz V."/>
            <person name="Hugenholtz P."/>
            <person name="Kyrpides N.C."/>
            <person name="Klenk H.P."/>
        </authorList>
    </citation>
    <scope>NUCLEOTIDE SEQUENCE [LARGE SCALE GENOMIC DNA]</scope>
    <source>
        <strain evidence="9 10">DSM 5692</strain>
    </source>
</reference>
<dbReference type="InterPro" id="IPR038770">
    <property type="entry name" value="Na+/solute_symporter_sf"/>
</dbReference>
<keyword evidence="10" id="KW-1185">Reference proteome</keyword>
<evidence type="ECO:0000256" key="1">
    <source>
        <dbReference type="ARBA" id="ARBA00004651"/>
    </source>
</evidence>
<protein>
    <submittedName>
        <fullName evidence="9">Auxin Efflux Carrier</fullName>
    </submittedName>
</protein>
<keyword evidence="3" id="KW-0813">Transport</keyword>
<comment type="similarity">
    <text evidence="2">Belongs to the auxin efflux carrier (TC 2.A.69) family.</text>
</comment>
<reference evidence="10" key="1">
    <citation type="submission" date="2009-09" db="EMBL/GenBank/DDBJ databases">
        <title>The complete chromosome of Desulfohalobium retbaense DSM 5692.</title>
        <authorList>
            <consortium name="US DOE Joint Genome Institute (JGI-PGF)"/>
            <person name="Lucas S."/>
            <person name="Copeland A."/>
            <person name="Lapidus A."/>
            <person name="Glavina del Rio T."/>
            <person name="Dalin E."/>
            <person name="Tice H."/>
            <person name="Bruce D."/>
            <person name="Goodwin L."/>
            <person name="Pitluck S."/>
            <person name="Kyrpides N."/>
            <person name="Mavromatis K."/>
            <person name="Ivanova N."/>
            <person name="Mikhailova N."/>
            <person name="Munk A.C."/>
            <person name="Brettin T."/>
            <person name="Detter J.C."/>
            <person name="Han C."/>
            <person name="Tapia R."/>
            <person name="Larimer F."/>
            <person name="Land M."/>
            <person name="Hauser L."/>
            <person name="Markowitz V."/>
            <person name="Cheng J.-F."/>
            <person name="Hugenholtz P."/>
            <person name="Woyke T."/>
            <person name="Wu D."/>
            <person name="Spring S."/>
            <person name="Klenk H.-P."/>
            <person name="Eisen J.A."/>
        </authorList>
    </citation>
    <scope>NUCLEOTIDE SEQUENCE [LARGE SCALE GENOMIC DNA]</scope>
    <source>
        <strain evidence="10">DSM 5692</strain>
    </source>
</reference>
<keyword evidence="6 8" id="KW-1133">Transmembrane helix</keyword>
<dbReference type="InterPro" id="IPR004776">
    <property type="entry name" value="Mem_transp_PIN-like"/>
</dbReference>
<accession>C8X5M8</accession>
<evidence type="ECO:0000313" key="10">
    <source>
        <dbReference type="Proteomes" id="UP000001052"/>
    </source>
</evidence>
<keyword evidence="4" id="KW-1003">Cell membrane</keyword>